<dbReference type="InterPro" id="IPR050216">
    <property type="entry name" value="LRR_domain-containing"/>
</dbReference>
<dbReference type="Gene3D" id="3.40.50.300">
    <property type="entry name" value="P-loop containing nucleotide triphosphate hydrolases"/>
    <property type="match status" value="1"/>
</dbReference>
<dbReference type="SUPFAM" id="SSF52540">
    <property type="entry name" value="P-loop containing nucleoside triphosphate hydrolases"/>
    <property type="match status" value="1"/>
</dbReference>
<reference evidence="5 6" key="1">
    <citation type="submission" date="2022-05" db="EMBL/GenBank/DDBJ databases">
        <authorList>
            <consortium name="Genoscope - CEA"/>
            <person name="William W."/>
        </authorList>
    </citation>
    <scope>NUCLEOTIDE SEQUENCE [LARGE SCALE GENOMIC DNA]</scope>
</reference>
<dbReference type="EMBL" id="CALNXI010000483">
    <property type="protein sequence ID" value="CAH3027980.1"/>
    <property type="molecule type" value="Genomic_DNA"/>
</dbReference>
<dbReference type="Pfam" id="PF23598">
    <property type="entry name" value="LRR_14"/>
    <property type="match status" value="2"/>
</dbReference>
<evidence type="ECO:0000259" key="4">
    <source>
        <dbReference type="Pfam" id="PF23598"/>
    </source>
</evidence>
<dbReference type="Gene3D" id="1.10.10.10">
    <property type="entry name" value="Winged helix-like DNA-binding domain superfamily/Winged helix DNA-binding domain"/>
    <property type="match status" value="1"/>
</dbReference>
<dbReference type="InterPro" id="IPR001611">
    <property type="entry name" value="Leu-rich_rpt"/>
</dbReference>
<gene>
    <name evidence="5" type="ORF">PEVE_00032868</name>
</gene>
<dbReference type="PANTHER" id="PTHR48051:SF54">
    <property type="entry name" value="LEUCINE-RICH REPEAT-CONTAINING PROTEIN"/>
    <property type="match status" value="1"/>
</dbReference>
<dbReference type="SMART" id="SM00364">
    <property type="entry name" value="LRR_BAC"/>
    <property type="match status" value="9"/>
</dbReference>
<feature type="compositionally biased region" description="Polar residues" evidence="3">
    <location>
        <begin position="430"/>
        <end position="442"/>
    </location>
</feature>
<feature type="region of interest" description="Disordered" evidence="3">
    <location>
        <begin position="402"/>
        <end position="457"/>
    </location>
</feature>
<feature type="non-terminal residue" evidence="5">
    <location>
        <position position="1018"/>
    </location>
</feature>
<dbReference type="SUPFAM" id="SSF52058">
    <property type="entry name" value="L domain-like"/>
    <property type="match status" value="1"/>
</dbReference>
<dbReference type="InterPro" id="IPR036388">
    <property type="entry name" value="WH-like_DNA-bd_sf"/>
</dbReference>
<dbReference type="SMART" id="SM00369">
    <property type="entry name" value="LRR_TYP"/>
    <property type="match status" value="8"/>
</dbReference>
<organism evidence="5 6">
    <name type="scientific">Porites evermanni</name>
    <dbReference type="NCBI Taxonomy" id="104178"/>
    <lineage>
        <taxon>Eukaryota</taxon>
        <taxon>Metazoa</taxon>
        <taxon>Cnidaria</taxon>
        <taxon>Anthozoa</taxon>
        <taxon>Hexacorallia</taxon>
        <taxon>Scleractinia</taxon>
        <taxon>Fungiina</taxon>
        <taxon>Poritidae</taxon>
        <taxon>Porites</taxon>
    </lineage>
</organism>
<evidence type="ECO:0000313" key="6">
    <source>
        <dbReference type="Proteomes" id="UP001159427"/>
    </source>
</evidence>
<dbReference type="Gene3D" id="3.80.10.10">
    <property type="entry name" value="Ribonuclease Inhibitor"/>
    <property type="match status" value="3"/>
</dbReference>
<dbReference type="PANTHER" id="PTHR48051">
    <property type="match status" value="1"/>
</dbReference>
<protein>
    <recommendedName>
        <fullName evidence="4">Disease resistance R13L4/SHOC-2-like LRR domain-containing protein</fullName>
    </recommendedName>
</protein>
<proteinExistence type="predicted"/>
<evidence type="ECO:0000313" key="5">
    <source>
        <dbReference type="EMBL" id="CAH3027980.1"/>
    </source>
</evidence>
<dbReference type="InterPro" id="IPR003591">
    <property type="entry name" value="Leu-rich_rpt_typical-subtyp"/>
</dbReference>
<feature type="compositionally biased region" description="Basic and acidic residues" evidence="3">
    <location>
        <begin position="402"/>
        <end position="429"/>
    </location>
</feature>
<evidence type="ECO:0000256" key="2">
    <source>
        <dbReference type="ARBA" id="ARBA00022737"/>
    </source>
</evidence>
<evidence type="ECO:0000256" key="3">
    <source>
        <dbReference type="SAM" id="MobiDB-lite"/>
    </source>
</evidence>
<dbReference type="InterPro" id="IPR027417">
    <property type="entry name" value="P-loop_NTPase"/>
</dbReference>
<feature type="domain" description="Disease resistance R13L4/SHOC-2-like LRR" evidence="4">
    <location>
        <begin position="39"/>
        <end position="116"/>
    </location>
</feature>
<evidence type="ECO:0000256" key="1">
    <source>
        <dbReference type="ARBA" id="ARBA00022614"/>
    </source>
</evidence>
<dbReference type="InterPro" id="IPR055414">
    <property type="entry name" value="LRR_R13L4/SHOC2-like"/>
</dbReference>
<dbReference type="Proteomes" id="UP001159427">
    <property type="component" value="Unassembled WGS sequence"/>
</dbReference>
<sequence length="1018" mass="115725">MEDYSSAELRAKYLKDYFGLATLDLHGKGLFRVPDAVTELSEVEELRLKDNNLTELPTSIQKLNRLQRLDVDGNNLIELPAEIGDLKELSWLCVRNNQLVGLPTSIQKLNGLRELYLDGNNLTELPAEIGDLKELSWLCVSNNQLVGLPSSIQGLNRLQRLNLVGNNLTELPAEIGDLKELWWLSVSNNQLVSLPTSIQNLNRLKWLFLDGNNLTELPAEIGDLKELRGLSVRNNQLVGLPTSIQKLNSALQLRKLYVSDNPLTVDAIQFALKLEKRGLSTDIAAPKEIEARGERAQLVYQRALRDGAVSVQRSRMLLIGQDRAGKTSLKKSLIGLPFNRNENSTEGIEVGPSIFQVHTDQVKNWQPIDKSERGLLGCSNEVAQMVVRKLLFEEEEEDAEIHDSDCLKNENYRTGTKADDADGEKRDDSFVNQEGVSEVTSSEPEHEIMIDTTSPPDEITNRAEELIKCVKGEKRAKVVTEESVSSIDLWDFAGQQLYYASHPIFLTSRAIYILVCNLSKSLHDTAQPCVRQGNHNFTLDNPNGETNLENLLSWLSTVHSITQMRRQTRDDAEGKLPHLRPPVIIVGTHADKPFEDIATMKTKIQKAIAGKDYEGHVVRPIFSIDNSAKLIQRRLEKVFRKDKNIDGIQELRDKIMEVLRQEPYMKERIPVRWLNFEKVLNALLSKKVYHLNLRELQTYVRDNCFINDEEEFTTMVDFYHDLGIIIKHCSTVILSAEWLIDLFKQLITIPPFDETEPKVSKLWQEVKESGVLSMELLHHVFSKFLLKGAAKDDILDLMEQFGLIAKFSPSKTDVKYFVPCQLKMPPDSICAIVPSRSDPCPLYVYFVTGSVPHGLFTRLVSRLVRWCSEAGPTQPPTLYQNGAWFVIGRKIVLDLVLICKKQFIKFFVKQKIQRQKISVEDTSVVAVQVREFVEDTLQTLSHDLLYLRGVQYEIRVACPYCQLEKCLGHNQMGCTHDDCLHLLELKQGDPLICKKKPSEELLTVRGQEKWFSQVLSEV</sequence>
<keyword evidence="1" id="KW-0433">Leucine-rich repeat</keyword>
<keyword evidence="6" id="KW-1185">Reference proteome</keyword>
<dbReference type="InterPro" id="IPR032675">
    <property type="entry name" value="LRR_dom_sf"/>
</dbReference>
<dbReference type="Pfam" id="PF08477">
    <property type="entry name" value="Roc"/>
    <property type="match status" value="1"/>
</dbReference>
<dbReference type="PROSITE" id="PS51450">
    <property type="entry name" value="LRR"/>
    <property type="match status" value="1"/>
</dbReference>
<accession>A0ABN8ME47</accession>
<feature type="domain" description="Disease resistance R13L4/SHOC-2-like LRR" evidence="4">
    <location>
        <begin position="158"/>
        <end position="258"/>
    </location>
</feature>
<dbReference type="SMART" id="SM00365">
    <property type="entry name" value="LRR_SD22"/>
    <property type="match status" value="4"/>
</dbReference>
<comment type="caution">
    <text evidence="5">The sequence shown here is derived from an EMBL/GenBank/DDBJ whole genome shotgun (WGS) entry which is preliminary data.</text>
</comment>
<keyword evidence="2" id="KW-0677">Repeat</keyword>
<name>A0ABN8ME47_9CNID</name>